<dbReference type="GO" id="GO:0003700">
    <property type="term" value="F:DNA-binding transcription factor activity"/>
    <property type="evidence" value="ECO:0007669"/>
    <property type="project" value="InterPro"/>
</dbReference>
<dbReference type="SMART" id="SM00347">
    <property type="entry name" value="HTH_MARR"/>
    <property type="match status" value="1"/>
</dbReference>
<evidence type="ECO:0000259" key="1">
    <source>
        <dbReference type="PROSITE" id="PS50995"/>
    </source>
</evidence>
<gene>
    <name evidence="2" type="ORF">E4K67_04625</name>
</gene>
<keyword evidence="3" id="KW-1185">Reference proteome</keyword>
<comment type="caution">
    <text evidence="2">The sequence shown here is derived from an EMBL/GenBank/DDBJ whole genome shotgun (WGS) entry which is preliminary data.</text>
</comment>
<accession>A0A4Z0R7G7</accession>
<dbReference type="AlphaFoldDB" id="A0A4Z0R7G7"/>
<dbReference type="InterPro" id="IPR036388">
    <property type="entry name" value="WH-like_DNA-bd_sf"/>
</dbReference>
<feature type="domain" description="HTH marR-type" evidence="1">
    <location>
        <begin position="3"/>
        <end position="149"/>
    </location>
</feature>
<organism evidence="2 3">
    <name type="scientific">Desulfosporosinus fructosivorans</name>
    <dbReference type="NCBI Taxonomy" id="2018669"/>
    <lineage>
        <taxon>Bacteria</taxon>
        <taxon>Bacillati</taxon>
        <taxon>Bacillota</taxon>
        <taxon>Clostridia</taxon>
        <taxon>Eubacteriales</taxon>
        <taxon>Desulfitobacteriaceae</taxon>
        <taxon>Desulfosporosinus</taxon>
    </lineage>
</organism>
<dbReference type="OrthoDB" id="5461037at2"/>
<dbReference type="Gene3D" id="1.10.10.10">
    <property type="entry name" value="Winged helix-like DNA-binding domain superfamily/Winged helix DNA-binding domain"/>
    <property type="match status" value="1"/>
</dbReference>
<reference evidence="2 3" key="1">
    <citation type="submission" date="2019-03" db="EMBL/GenBank/DDBJ databases">
        <title>Draft Genome Sequence of Desulfosporosinus fructosivorans Strain 63.6F, Isolated from Marine Sediment in the Baltic Sea.</title>
        <authorList>
            <person name="Hausmann B."/>
            <person name="Vandieken V."/>
            <person name="Pjevac P."/>
            <person name="Schreck K."/>
            <person name="Herbold C.W."/>
            <person name="Loy A."/>
        </authorList>
    </citation>
    <scope>NUCLEOTIDE SEQUENCE [LARGE SCALE GENOMIC DNA]</scope>
    <source>
        <strain evidence="2 3">63.6F</strain>
    </source>
</reference>
<dbReference type="Pfam" id="PF01047">
    <property type="entry name" value="MarR"/>
    <property type="match status" value="1"/>
</dbReference>
<dbReference type="PANTHER" id="PTHR33164:SF43">
    <property type="entry name" value="HTH-TYPE TRANSCRIPTIONAL REPRESSOR YETL"/>
    <property type="match status" value="1"/>
</dbReference>
<dbReference type="PANTHER" id="PTHR33164">
    <property type="entry name" value="TRANSCRIPTIONAL REGULATOR, MARR FAMILY"/>
    <property type="match status" value="1"/>
</dbReference>
<proteinExistence type="predicted"/>
<dbReference type="PROSITE" id="PS50995">
    <property type="entry name" value="HTH_MARR_2"/>
    <property type="match status" value="1"/>
</dbReference>
<dbReference type="SUPFAM" id="SSF46785">
    <property type="entry name" value="Winged helix' DNA-binding domain"/>
    <property type="match status" value="1"/>
</dbReference>
<dbReference type="RefSeq" id="WP_135545266.1">
    <property type="nucleotide sequence ID" value="NZ_SPQQ01000002.1"/>
</dbReference>
<evidence type="ECO:0000313" key="3">
    <source>
        <dbReference type="Proteomes" id="UP000298460"/>
    </source>
</evidence>
<dbReference type="InterPro" id="IPR039422">
    <property type="entry name" value="MarR/SlyA-like"/>
</dbReference>
<dbReference type="PRINTS" id="PR00598">
    <property type="entry name" value="HTHMARR"/>
</dbReference>
<dbReference type="InterPro" id="IPR000835">
    <property type="entry name" value="HTH_MarR-typ"/>
</dbReference>
<dbReference type="EMBL" id="SPQQ01000002">
    <property type="protein sequence ID" value="TGE38770.1"/>
    <property type="molecule type" value="Genomic_DNA"/>
</dbReference>
<dbReference type="InterPro" id="IPR036390">
    <property type="entry name" value="WH_DNA-bd_sf"/>
</dbReference>
<dbReference type="Proteomes" id="UP000298460">
    <property type="component" value="Unassembled WGS sequence"/>
</dbReference>
<sequence length="151" mass="17672">MENKDIDEILEGMFTVLPVFCKRVLKISDDILRDQEISRPHFQIMKNLRSYGPCSMSDLGRLLSVSKPNVTTLVDKLVELNIVRRKFDDVDRRIVNIELTEQGRDYFEKLLETLKVALSKSMKKFTKDDLALFKETINNMKTLISRMIEEE</sequence>
<evidence type="ECO:0000313" key="2">
    <source>
        <dbReference type="EMBL" id="TGE38770.1"/>
    </source>
</evidence>
<protein>
    <submittedName>
        <fullName evidence="2">MarR family transcriptional regulator</fullName>
    </submittedName>
</protein>
<name>A0A4Z0R7G7_9FIRM</name>
<dbReference type="GO" id="GO:0006950">
    <property type="term" value="P:response to stress"/>
    <property type="evidence" value="ECO:0007669"/>
    <property type="project" value="TreeGrafter"/>
</dbReference>